<dbReference type="EMBL" id="CAJNRG010011776">
    <property type="protein sequence ID" value="CAF2135122.1"/>
    <property type="molecule type" value="Genomic_DNA"/>
</dbReference>
<organism evidence="1 2">
    <name type="scientific">Rotaria magnacalcarata</name>
    <dbReference type="NCBI Taxonomy" id="392030"/>
    <lineage>
        <taxon>Eukaryota</taxon>
        <taxon>Metazoa</taxon>
        <taxon>Spiralia</taxon>
        <taxon>Gnathifera</taxon>
        <taxon>Rotifera</taxon>
        <taxon>Eurotatoria</taxon>
        <taxon>Bdelloidea</taxon>
        <taxon>Philodinida</taxon>
        <taxon>Philodinidae</taxon>
        <taxon>Rotaria</taxon>
    </lineage>
</organism>
<reference evidence="1" key="1">
    <citation type="submission" date="2021-02" db="EMBL/GenBank/DDBJ databases">
        <authorList>
            <person name="Nowell W R."/>
        </authorList>
    </citation>
    <scope>NUCLEOTIDE SEQUENCE</scope>
</reference>
<proteinExistence type="predicted"/>
<evidence type="ECO:0000313" key="1">
    <source>
        <dbReference type="EMBL" id="CAF2135122.1"/>
    </source>
</evidence>
<dbReference type="Proteomes" id="UP000663887">
    <property type="component" value="Unassembled WGS sequence"/>
</dbReference>
<accession>A0A816WAM6</accession>
<comment type="caution">
    <text evidence="1">The sequence shown here is derived from an EMBL/GenBank/DDBJ whole genome shotgun (WGS) entry which is preliminary data.</text>
</comment>
<evidence type="ECO:0000313" key="2">
    <source>
        <dbReference type="Proteomes" id="UP000663887"/>
    </source>
</evidence>
<sequence length="1328" mass="150976">MSDAPTLHSFGLLKRNSDLLHKHSIGFISSSKTKKLALPLVSPQISSNPLSIIGEYTLDRENRIGKLKLPQEFGIHFEFGTPISNLTAFRIFYNLPLFNKDHYSTADGSVGFKIALPNIAPISFYLHSKGSLNTSLHLVEALRIGNDIATHSSLTAQYNPQSVSQASVTASTKFYGKECQSSLYALFKQHQVIVRGLLHTADNQNYTYEMDVGLDNDSLTGHTERTNGQETTIADIDTKKCTGTGKYHRCYKGDITVRTGTSSSENKGTFDVSWGRDTAKLDIKVSNYVELSFGHSHTGRVRDANFSSRKNIEGKILQPNKRGAFNFSSSTDKEDGKWNDVQIQTTSNDMKTGRKSCVADIRFNQKITDKRSGQFQRKYNVNVERQGLPAIIWSSDSFSCSNNPSYVIYGVCQTTTFNIKANNLLIQRVRQRFQLAVDPRLSNPLGQVTYDGTLNLDSKHDPTLGPHTVKFDLNRLREEAIDIDLSYQKRVDEKPMSLNLKVNIPQQNPISIKYDEIIRSKTGFNGVLKYSFNANDSTAEKKYTCDVNQPYVDSYSMNCQGERTNLTIDIDPMTGKKKFIVDLNRFTGERIGYETAFNFGTRELETTYYTLVTSWMMKYRFGKLSEITAKQKDLEVLRITTSRAEFSGFKIRFLPANIELKLAFDSESNTLSLSETYPQQRDYVKITTEIERICRYMPSLRNVNRPSYDIDDESAKSQEPIFRIQLDSYILISVSQALGKIGSHNGLFGLETIKKSFRLQIGNAPLTVYNVQHWKTHFENIQLPESYSIRIVNDANGNSVQLATNKWNENRLISTISHSFDGGKTQTTDLKLDRNYAYQVGSIYFLHSLGYRNVQGVKQLQNSTRQFICEHLTKDLNKTNLAEFIQLSQKRVRSIVEKDYAALIEIFTAWSKEPENSFLRKLTTRFGLLEFFTKYPTYTEASDRIFAIPGERHVQREAFWRSRIEDILNNNRVKDLSRRFQTRLNFVRKLLASFEQVAKRNSEQWKTIFKAIDDASKGDDNKWFRVLVADIDSNAVAAATDAELTKVFKKLGDSSKLLIKRVQNAIRHLPKASMNGTNSEILYPIGRRPDIYSETSKLVLLMGTLPRYGGRALFTMRCIIKDRFQTRSETFQHYSKVVRTFAKRLFKRNPSLTPEFNAVIANTGDTIDLHGDYVYLNPSCDYVLAHDFGGLKFSFRFIYGKVYSILPNLVEIKENECSTTGRVQLCNRGYYSTLNVPMYYGGLVDGALGDVRDRSGKGRANLSRWLVRDCPAATRDQTKEIVPSIPECASDDTDEQEFCENFVQRGTKSGLSIRLLVTQAIAVRKDAL</sequence>
<protein>
    <submittedName>
        <fullName evidence="1">Uncharacterized protein</fullName>
    </submittedName>
</protein>
<gene>
    <name evidence="1" type="ORF">XDN619_LOCUS25663</name>
</gene>
<name>A0A816WAM6_9BILA</name>